<feature type="domain" description="PorZ N-terminal beta-propeller" evidence="1">
    <location>
        <begin position="45"/>
        <end position="207"/>
    </location>
</feature>
<accession>A0A1T4MHY1</accession>
<dbReference type="Proteomes" id="UP000190121">
    <property type="component" value="Unassembled WGS sequence"/>
</dbReference>
<dbReference type="Gene3D" id="2.130.10.10">
    <property type="entry name" value="YVTN repeat-like/Quinoprotein amine dehydrogenase"/>
    <property type="match status" value="2"/>
</dbReference>
<dbReference type="RefSeq" id="WP_078736724.1">
    <property type="nucleotide sequence ID" value="NZ_FUXE01000006.1"/>
</dbReference>
<organism evidence="2 3">
    <name type="scientific">Porphyromonas circumdentaria</name>
    <dbReference type="NCBI Taxonomy" id="29524"/>
    <lineage>
        <taxon>Bacteria</taxon>
        <taxon>Pseudomonadati</taxon>
        <taxon>Bacteroidota</taxon>
        <taxon>Bacteroidia</taxon>
        <taxon>Bacteroidales</taxon>
        <taxon>Porphyromonadaceae</taxon>
        <taxon>Porphyromonas</taxon>
    </lineage>
</organism>
<reference evidence="3" key="1">
    <citation type="submission" date="2017-02" db="EMBL/GenBank/DDBJ databases">
        <authorList>
            <person name="Varghese N."/>
            <person name="Submissions S."/>
        </authorList>
    </citation>
    <scope>NUCLEOTIDE SEQUENCE [LARGE SCALE GENOMIC DNA]</scope>
    <source>
        <strain evidence="3">ATCC 51356</strain>
    </source>
</reference>
<dbReference type="SUPFAM" id="SSF101908">
    <property type="entry name" value="Putative isomerase YbhE"/>
    <property type="match status" value="1"/>
</dbReference>
<keyword evidence="3" id="KW-1185">Reference proteome</keyword>
<dbReference type="STRING" id="29524.SAMN02745171_00781"/>
<protein>
    <submittedName>
        <fullName evidence="2">Por secretion system C-terminal sorting domain-containing protein</fullName>
    </submittedName>
</protein>
<dbReference type="InterPro" id="IPR011110">
    <property type="entry name" value="Reg_prop"/>
</dbReference>
<gene>
    <name evidence="2" type="ORF">SAMN02745171_00781</name>
</gene>
<dbReference type="InterPro" id="IPR048954">
    <property type="entry name" value="PorZ_N"/>
</dbReference>
<dbReference type="EMBL" id="FUXE01000006">
    <property type="protein sequence ID" value="SJZ66471.1"/>
    <property type="molecule type" value="Genomic_DNA"/>
</dbReference>
<dbReference type="OrthoDB" id="9807410at2"/>
<dbReference type="AlphaFoldDB" id="A0A1T4MHY1"/>
<evidence type="ECO:0000259" key="1">
    <source>
        <dbReference type="Pfam" id="PF21544"/>
    </source>
</evidence>
<dbReference type="Pfam" id="PF21544">
    <property type="entry name" value="PorZ_N_b_propeller"/>
    <property type="match status" value="1"/>
</dbReference>
<dbReference type="Pfam" id="PF07494">
    <property type="entry name" value="Reg_prop"/>
    <property type="match status" value="1"/>
</dbReference>
<name>A0A1T4MHY1_9PORP</name>
<dbReference type="SUPFAM" id="SSF101898">
    <property type="entry name" value="NHL repeat"/>
    <property type="match status" value="1"/>
</dbReference>
<evidence type="ECO:0000313" key="3">
    <source>
        <dbReference type="Proteomes" id="UP000190121"/>
    </source>
</evidence>
<dbReference type="InterPro" id="IPR015943">
    <property type="entry name" value="WD40/YVTN_repeat-like_dom_sf"/>
</dbReference>
<sequence>MKKSFLVLFLLSLLAVCSINGQNYLWHSILSKGSYTQVEDAHEGVFIVSDGSLFFVNKKDFPNKGAEIAEVSSLLLDRKMGLSDSQIVAIRYSSATSSLIIYYQSGNIDILTMEGEVLNVPAIYENLRLTDKTIARIIPNGDKAYMVGGFGISTMDLKRGVINATYFIGKKVLSLSYKEELLYALLPQNKLYLGSEKNNLQDPSNWKLISLPIAGAEATSLALNGEEFLILDNKGRLYTTPVADLEGETLSLRLIKEQVTALRTSQDGILIVADKELALRNKEQKERLLTVAPSTIWSVSNNTVREHLWYNTSYSVSALSSVDEETSVIQSFHLDKNAPWDNNYYYSLFTNGRFYAVGGGRGSDRRWLPGTIKIFENNRWTNITPEEVTPASNSYFNDIVSIAIDPTDKNHYIVSSWGEGMFEFRNDAYVAHYSSHNTPLLSALPDEDYADHYVRVSSLAFDKKGGLWMAQGSVRENILYRTKEGDWYKYYHPTLIDVNSFGITLPMSNGDVWITIARRGDAQKGVLVLNNGGTLDNTADDKMLYIPQFIDRAGKSIATQSIFTLVQDKNGQLWLGTDKGPLVVANPLGVLRNLNNAPIASRPVGGKEPNLFYVLDNIPIVAIEVDNINNKWVGTDGDGLYLLSADGTEILQHFTTSNSPLLSDQIRTLSLDPNSGLLYITTPVGLMTYQTGNQESTKESMTEIHVYPNPVRPEDTDKVTITGLAVGMEIKVTDTYGNLLYTSTATGTEVSFAARRASGERFSSGVYVVMVYDPKSQNSELVRFAVIE</sequence>
<proteinExistence type="predicted"/>
<evidence type="ECO:0000313" key="2">
    <source>
        <dbReference type="EMBL" id="SJZ66471.1"/>
    </source>
</evidence>